<feature type="region of interest" description="Disordered" evidence="13">
    <location>
        <begin position="1862"/>
        <end position="1948"/>
    </location>
</feature>
<keyword evidence="7" id="KW-0862">Zinc</keyword>
<dbReference type="InterPro" id="IPR013087">
    <property type="entry name" value="Znf_C2H2_type"/>
</dbReference>
<sequence length="3400" mass="375676">MAAATNPATSGIPQSPVINKEDENNKPPTVEEILIQVENHLYKSPEHRASLLIAVWSCLGSGTASFRNIENVFRMLYRETAMMIFGGHWPKINIMYKRGLSRALIQYSHSMGVHIKGSEGMCSALVMAAYDAWGDPSLQMLLSQQEINLNLVSEFVKSEPRELLLIRVECLVKAHCEEAAIRILKCSLQCLENPPPEDECGYVENWRLAFKEWLLRLLFRKRRLNDLIAESSSCSCHDGVRLIRQTFHSDMEDSESLTETLINLFLVRDLLFQSTYCCTAELMRLWCELQAKNKKSSSEIQEAACKLLVGHASSSAQFYLFVDVLWEKFGASLLPLYLEMYIRGLTSDLNFLEAARQADNKEYVIEIENHMAAMYFKLFSLFNGINKEVALECLMSAFSLDPTKERLEWIKKLSLQITKEKAIKNTNREDSKHKSCSRSGCPHNCVHHPSPVKRKAVVMCDQAIQVGDDLAEVEALVKFPDTNNQGSCDIRPVSCDNLDPVIESKVTNESDTNSCVNVDKEDILCRDTGKTFSELNHSDKVEEIKVSGAENVNNECDKRPTVDVVNLSQDTGQLSSTGNLSGIGVETKAAKQEDYEGNISSVNDSVDIKSDIKDIHTSSKLENKLEVFNSVENHLKHKNKVKHTSFSAHNHMSENDKQVENNCLSFSIDKLVLPCKTDKMNSLSQPHESTERINANCIIDKMEIETSVSSDLKNCFSIDKSVKQTPNTTTLINETLCPDENVKNQTNIFINGYRETERIINEDDKNNLNLNEKHIIENQDMLTDSKDSNPEINEPTPSKIQPIANGNETMQNCILNLQDSSVVSPEKSIEGFTSENPKETNLNFNTMEPRVTRRSEALKNLNLDRFSHIVLDSKIPDLSSEALSDLVAVLESLRNRQLKSSCKWSQIKHLFENYLENIVTLRCSIMNNQAYGSMDSETDSVSELTTDGFKDLDFPQSQESVVEDPFVNKTHVLKRFMNSDKATEMATYVNLSDIHCPQIPLEKLFYTDHSSSHVGHKKRHKRHRNHENKIPEKLALKKFRHGSRAERDLIKRKKRKKRKAKKGKGHTKKHCFTHGKITKSYVKNKKKKHKLKKKKDGNSGFISGDYCSDFSSEKLMQLVKEHSNSYSKMPATTSKHPHTSALVTRSASSSDLSEEPLKKKQKVGFSKKRSHSNKHRDKHKHIKKSSKRKKTIVVETCGAGFNDVINEGDMGNNIESVKDYSHFVQYSSVKKMEAVQIRQRSVALNLSKVNNKSQNLLPSSNNPCIQNPQLQEFVHQKFESYSPEDLIKMQLMMSDQQTNVPAMSNSISAANNQAVLKYFTTKTTSRLMSVAEANALGVLGSDSEASKSPIPPFSDNSNVQKITTIHPTNLPPNVKHLIISGNTAYQVPNSTSVTTVSSIIPINFSGNTYSNISKYTGTAHPTNVKTSTNATSPQVTTFTIPVSHPMGSRLIGNKLVIPLPPCGHVNKTTSSLALLPAVTSTYSSLQGNPPNVILVKSGTNTQLIQQPGLSSSLLNNAKFMPIARNISTNPLVTKTAPKLIKQATKRLTQPLIKRPVVKTQLFPNAVTNKPADKTLLKVVDSSDKISPITTLDAGKSQIEPTPESLLVQRAIEEAKRAIAESAPDKLHETKRGSKSKKENAEEKFLPKTRTSEVKVVSESIKDGKSEQPENKKPPAPSNFEATHILATSSAVINAICDQVDAIPSPTDNNTDIKIVSSPVDNFVSEEKMSKEQTLLKGISGIESNKLVTEVKSVIEIEQSDTIKNDTKPKSVPSPKPMEVDHLNDVHVETTPLKTDAASKKDQVGIASVDVAIIEPQETKLPQLITGAGISTAKSAEPVTPEKIERVDSDKAISLNQNVSQLELSQTLHNGHKKPSKELGKEQKDNITSIDEQKEPPMKCAERPKEPQKQSCEKRNEFQPINAENSNPALKMSSKAESRAPASEAQTRSFTSISDAVRFSLMDMDDGTDSVENQVLQAFQVSHETAPESPSYDNNSSNDGDASVASSAVILTTPQNATTTELSVSRVSQRFEASVHASQTEKFADCQSTVSRTTTWVLDDSSLNETSQVLGGSKSQDIDSSEETKDDERPKKKKKRRDRCERDLEAMHKFWCEICHKGFFSAYNLRRHCRNVHKMDLPKGSTDLPFGQKSSPEMAYANNSQCHKQGESSSSDIVTPPRLSYAQQACVSPKGAEFVLQSPTCENKNQEFPMKSASSQHTTHVQASDFQMQTPPRMPSQSPSAHVSNVSPAKDFRLPASTAASQVQLSPSKMTSATKSPSSPKFQRLPTPCSTATVPQLAKVSQQISQISLCGQPTLQQQMQLSQLQQSVLMQQLPGASCQAQQQLQVAQCPHFQANKQTAQQSIGQLQLMHHAGQLPQVQHATHVVPKQAQVQSYKKCTASQQASKMADSEQLQQAAQLAQTQQAAQLVQTQQAAQMAQTQQMLANQHLQKLMHLRQNAMVATVSTPQLSLATGIQGSPSKASAQCFRAQLAAAQQVAAATASQQRSQGTTYSLAPHNSAAHQFFPPGQSNQDQSNCPHAFTTQNIVEFSTSGPSYPTIRLSSETNDGLEDLEQFLLENMPWSGETAHPHGISQQTGNRPSSADSLTLAIPTSTSQNRTAAQAKNKTSISRPKPRKPNTPSCSKNLIGNLGRSVKKKPPSKKTSKSSDTDCSGLKPDLFLQTSIINQQAHVMDSMHRQCSKGTSSDLLSSKTASKNTAISSINENDSSDSVQCINVNLNPHTKICSNINFSTFPTAEKNINSFCNTDPNSTRLYGEHNKNSFLGQRNLVNKDCSNLGNSSINSSLCDTDPLHAGSPFAFAAKESVPNSRTTFYPNERSLVCPNRPETSTADFLGQRNIENCDLMTSGQRNVSFNTQDTSNNPSGPSTSSATIDSSRPTVSDIHDLFLGGKTANNNNSAVSFKKDSVDIDSGSVTNKVSSLSGGVTSKIPNSHTKKGESVASSFKVTVSGKKGVIFSDDDCTAPENDDHSKSQNFDVSNCATENHLKQDESASNVSDKNLASILKNDNLPNDGLKIKDINFNYVSSKEELNSSVLISETNCGETENSLSVSNDTNLKKNLVEYESNEILSDFDNLNQKLVNCENNYCKTEENGLVDSEIKQNDLIDQLITSSPKKGDIIAKSKVLNNCDNDYLKLNYESQENLSSHKNKILNGVSHTSELVYSEEENENSGGLRHITLRIHKSQNIVSNNNKVNSKQNLTENSSTDIKKITKKSHKKKSNNNKMNNEVKEMSIKKNPPPKLDINSNIHNIGISDVDGIDKNTAQSRVPTLCDKIPVETQENVTIFEESKPVLPPEQILPGRLRLRDTPKTSVKRTCPCCVENGTPKKCRTPVNKSPVKIFGTSGQNNKSKPDSKTKNMHKGKKAKANVRSSPRRLRSRNNAIS</sequence>
<feature type="region of interest" description="Disordered" evidence="13">
    <location>
        <begin position="3347"/>
        <end position="3400"/>
    </location>
</feature>
<feature type="region of interest" description="Disordered" evidence="13">
    <location>
        <begin position="3212"/>
        <end position="3239"/>
    </location>
</feature>
<evidence type="ECO:0000256" key="6">
    <source>
        <dbReference type="ARBA" id="ARBA00022771"/>
    </source>
</evidence>
<feature type="region of interest" description="Disordered" evidence="13">
    <location>
        <begin position="2204"/>
        <end position="2287"/>
    </location>
</feature>
<comment type="similarity">
    <text evidence="2">Belongs to the krueppel C2H2-type zinc-finger protein family.</text>
</comment>
<evidence type="ECO:0000313" key="16">
    <source>
        <dbReference type="Proteomes" id="UP000827092"/>
    </source>
</evidence>
<dbReference type="EMBL" id="JAFNEN010000157">
    <property type="protein sequence ID" value="KAG8191564.1"/>
    <property type="molecule type" value="Genomic_DNA"/>
</dbReference>
<keyword evidence="10" id="KW-0804">Transcription</keyword>
<dbReference type="InterPro" id="IPR052251">
    <property type="entry name" value="GH-ZnFinger_Regulators"/>
</dbReference>
<feature type="compositionally biased region" description="Polar residues" evidence="13">
    <location>
        <begin position="2065"/>
        <end position="2074"/>
    </location>
</feature>
<dbReference type="PROSITE" id="PS50157">
    <property type="entry name" value="ZINC_FINGER_C2H2_2"/>
    <property type="match status" value="1"/>
</dbReference>
<evidence type="ECO:0000313" key="15">
    <source>
        <dbReference type="EMBL" id="KAG8191564.1"/>
    </source>
</evidence>
<evidence type="ECO:0000256" key="3">
    <source>
        <dbReference type="ARBA" id="ARBA00022553"/>
    </source>
</evidence>
<dbReference type="PANTHER" id="PTHR15507:SF17">
    <property type="entry name" value="C2H2-TYPE DOMAIN-CONTAINING PROTEIN"/>
    <property type="match status" value="1"/>
</dbReference>
<feature type="compositionally biased region" description="Polar residues" evidence="13">
    <location>
        <begin position="1990"/>
        <end position="2003"/>
    </location>
</feature>
<dbReference type="InterPro" id="IPR057986">
    <property type="entry name" value="TPR_Rlf/292/654"/>
</dbReference>
<feature type="region of interest" description="Disordered" evidence="13">
    <location>
        <begin position="1"/>
        <end position="25"/>
    </location>
</feature>
<dbReference type="PANTHER" id="PTHR15507">
    <property type="entry name" value="ZINC FINGER PROTEIN RLF"/>
    <property type="match status" value="1"/>
</dbReference>
<evidence type="ECO:0000256" key="4">
    <source>
        <dbReference type="ARBA" id="ARBA00022723"/>
    </source>
</evidence>
<evidence type="ECO:0000256" key="2">
    <source>
        <dbReference type="ARBA" id="ARBA00006991"/>
    </source>
</evidence>
<feature type="compositionally biased region" description="Basic and acidic residues" evidence="13">
    <location>
        <begin position="1659"/>
        <end position="1672"/>
    </location>
</feature>
<evidence type="ECO:0000256" key="11">
    <source>
        <dbReference type="ARBA" id="ARBA00023242"/>
    </source>
</evidence>
<comment type="subcellular location">
    <subcellularLocation>
        <location evidence="1">Nucleus</location>
    </subcellularLocation>
</comment>
<feature type="compositionally biased region" description="Polar residues" evidence="13">
    <location>
        <begin position="1"/>
        <end position="17"/>
    </location>
</feature>
<dbReference type="Pfam" id="PF25580">
    <property type="entry name" value="TPR_Rlf"/>
    <property type="match status" value="1"/>
</dbReference>
<reference evidence="15 16" key="1">
    <citation type="journal article" date="2022" name="Nat. Ecol. Evol.">
        <title>A masculinizing supergene underlies an exaggerated male reproductive morph in a spider.</title>
        <authorList>
            <person name="Hendrickx F."/>
            <person name="De Corte Z."/>
            <person name="Sonet G."/>
            <person name="Van Belleghem S.M."/>
            <person name="Kostlbacher S."/>
            <person name="Vangestel C."/>
        </authorList>
    </citation>
    <scope>NUCLEOTIDE SEQUENCE [LARGE SCALE GENOMIC DNA]</scope>
    <source>
        <strain evidence="15">W744_W776</strain>
    </source>
</reference>
<feature type="compositionally biased region" description="Polar residues" evidence="13">
    <location>
        <begin position="2590"/>
        <end position="2628"/>
    </location>
</feature>
<feature type="region of interest" description="Disordered" evidence="13">
    <location>
        <begin position="1982"/>
        <end position="2003"/>
    </location>
</feature>
<feature type="domain" description="C2H2-type" evidence="14">
    <location>
        <begin position="2109"/>
        <end position="2137"/>
    </location>
</feature>
<feature type="compositionally biased region" description="Basic and acidic residues" evidence="13">
    <location>
        <begin position="1618"/>
        <end position="1652"/>
    </location>
</feature>
<feature type="compositionally biased region" description="Basic residues" evidence="13">
    <location>
        <begin position="3373"/>
        <end position="3394"/>
    </location>
</feature>
<keyword evidence="3" id="KW-0597">Phosphoprotein</keyword>
<name>A0AAV6V4H3_9ARAC</name>
<feature type="compositionally biased region" description="Polar residues" evidence="13">
    <location>
        <begin position="1141"/>
        <end position="1151"/>
    </location>
</feature>
<feature type="compositionally biased region" description="Polar residues" evidence="13">
    <location>
        <begin position="2211"/>
        <end position="2246"/>
    </location>
</feature>
<feature type="region of interest" description="Disordered" evidence="13">
    <location>
        <begin position="782"/>
        <end position="804"/>
    </location>
</feature>
<dbReference type="GO" id="GO:0008270">
    <property type="term" value="F:zinc ion binding"/>
    <property type="evidence" value="ECO:0007669"/>
    <property type="project" value="UniProtKB-KW"/>
</dbReference>
<feature type="compositionally biased region" description="Polar residues" evidence="13">
    <location>
        <begin position="795"/>
        <end position="804"/>
    </location>
</feature>
<keyword evidence="8" id="KW-0805">Transcription regulation</keyword>
<proteinExistence type="inferred from homology"/>
<evidence type="ECO:0000256" key="8">
    <source>
        <dbReference type="ARBA" id="ARBA00023015"/>
    </source>
</evidence>
<keyword evidence="11" id="KW-0539">Nucleus</keyword>
<keyword evidence="16" id="KW-1185">Reference proteome</keyword>
<dbReference type="GO" id="GO:0005634">
    <property type="term" value="C:nucleus"/>
    <property type="evidence" value="ECO:0007669"/>
    <property type="project" value="UniProtKB-SubCell"/>
</dbReference>
<gene>
    <name evidence="15" type="ORF">JTE90_021169</name>
</gene>
<feature type="compositionally biased region" description="Low complexity" evidence="13">
    <location>
        <begin position="3212"/>
        <end position="3222"/>
    </location>
</feature>
<dbReference type="PROSITE" id="PS00028">
    <property type="entry name" value="ZINC_FINGER_C2H2_1"/>
    <property type="match status" value="1"/>
</dbReference>
<feature type="region of interest" description="Disordered" evidence="13">
    <location>
        <begin position="1126"/>
        <end position="1189"/>
    </location>
</feature>
<feature type="compositionally biased region" description="Basic and acidic residues" evidence="13">
    <location>
        <begin position="1875"/>
        <end position="1916"/>
    </location>
</feature>
<dbReference type="Proteomes" id="UP000827092">
    <property type="component" value="Unassembled WGS sequence"/>
</dbReference>
<keyword evidence="5" id="KW-0677">Repeat</keyword>
<dbReference type="GO" id="GO:0000981">
    <property type="term" value="F:DNA-binding transcription factor activity, RNA polymerase II-specific"/>
    <property type="evidence" value="ECO:0007669"/>
    <property type="project" value="TreeGrafter"/>
</dbReference>
<evidence type="ECO:0000256" key="5">
    <source>
        <dbReference type="ARBA" id="ARBA00022737"/>
    </source>
</evidence>
<feature type="compositionally biased region" description="Polar residues" evidence="13">
    <location>
        <begin position="2257"/>
        <end position="2280"/>
    </location>
</feature>
<feature type="compositionally biased region" description="Basic residues" evidence="13">
    <location>
        <begin position="3227"/>
        <end position="3237"/>
    </location>
</feature>
<feature type="compositionally biased region" description="Basic residues" evidence="13">
    <location>
        <begin position="1050"/>
        <end position="1070"/>
    </location>
</feature>
<feature type="region of interest" description="Disordered" evidence="13">
    <location>
        <begin position="2933"/>
        <end position="2953"/>
    </location>
</feature>
<keyword evidence="6 12" id="KW-0863">Zinc-finger</keyword>
<evidence type="ECO:0000256" key="12">
    <source>
        <dbReference type="PROSITE-ProRule" id="PRU00042"/>
    </source>
</evidence>
<evidence type="ECO:0000256" key="9">
    <source>
        <dbReference type="ARBA" id="ARBA00023125"/>
    </source>
</evidence>
<feature type="compositionally biased region" description="Basic residues" evidence="13">
    <location>
        <begin position="2651"/>
        <end position="2662"/>
    </location>
</feature>
<comment type="caution">
    <text evidence="15">The sequence shown here is derived from an EMBL/GenBank/DDBJ whole genome shotgun (WGS) entry which is preliminary data.</text>
</comment>
<evidence type="ECO:0000259" key="14">
    <source>
        <dbReference type="PROSITE" id="PS50157"/>
    </source>
</evidence>
<feature type="region of interest" description="Disordered" evidence="13">
    <location>
        <begin position="1041"/>
        <end position="1070"/>
    </location>
</feature>
<feature type="region of interest" description="Disordered" evidence="13">
    <location>
        <begin position="2580"/>
        <end position="2672"/>
    </location>
</feature>
<accession>A0AAV6V4H3</accession>
<evidence type="ECO:0000256" key="13">
    <source>
        <dbReference type="SAM" id="MobiDB-lite"/>
    </source>
</evidence>
<organism evidence="15 16">
    <name type="scientific">Oedothorax gibbosus</name>
    <dbReference type="NCBI Taxonomy" id="931172"/>
    <lineage>
        <taxon>Eukaryota</taxon>
        <taxon>Metazoa</taxon>
        <taxon>Ecdysozoa</taxon>
        <taxon>Arthropoda</taxon>
        <taxon>Chelicerata</taxon>
        <taxon>Arachnida</taxon>
        <taxon>Araneae</taxon>
        <taxon>Araneomorphae</taxon>
        <taxon>Entelegynae</taxon>
        <taxon>Araneoidea</taxon>
        <taxon>Linyphiidae</taxon>
        <taxon>Erigoninae</taxon>
        <taxon>Oedothorax</taxon>
    </lineage>
</organism>
<dbReference type="GO" id="GO:0003677">
    <property type="term" value="F:DNA binding"/>
    <property type="evidence" value="ECO:0007669"/>
    <property type="project" value="UniProtKB-KW"/>
</dbReference>
<evidence type="ECO:0000256" key="7">
    <source>
        <dbReference type="ARBA" id="ARBA00022833"/>
    </source>
</evidence>
<keyword evidence="4" id="KW-0479">Metal-binding</keyword>
<feature type="region of interest" description="Disordered" evidence="13">
    <location>
        <begin position="2065"/>
        <end position="2098"/>
    </location>
</feature>
<evidence type="ECO:0000256" key="1">
    <source>
        <dbReference type="ARBA" id="ARBA00004123"/>
    </source>
</evidence>
<feature type="region of interest" description="Disordered" evidence="13">
    <location>
        <begin position="1618"/>
        <end position="1677"/>
    </location>
</feature>
<feature type="compositionally biased region" description="Polar residues" evidence="13">
    <location>
        <begin position="2933"/>
        <end position="2949"/>
    </location>
</feature>
<feature type="compositionally biased region" description="Low complexity" evidence="13">
    <location>
        <begin position="2876"/>
        <end position="2887"/>
    </location>
</feature>
<feature type="region of interest" description="Disordered" evidence="13">
    <location>
        <begin position="2868"/>
        <end position="2894"/>
    </location>
</feature>
<feature type="compositionally biased region" description="Basic residues" evidence="13">
    <location>
        <begin position="1159"/>
        <end position="1189"/>
    </location>
</feature>
<evidence type="ECO:0000256" key="10">
    <source>
        <dbReference type="ARBA" id="ARBA00023163"/>
    </source>
</evidence>
<protein>
    <recommendedName>
        <fullName evidence="14">C2H2-type domain-containing protein</fullName>
    </recommendedName>
</protein>
<keyword evidence="9" id="KW-0238">DNA-binding</keyword>